<feature type="chain" id="PRO_5017328335" description="DUF4360 domain-containing protein" evidence="1">
    <location>
        <begin position="38"/>
        <end position="210"/>
    </location>
</feature>
<dbReference type="PANTHER" id="PTHR38847:SF1">
    <property type="entry name" value="PSEUDOURIDINE SYNTHASE RSUA_RLUA-LIKE DOMAIN-CONTAINING PROTEIN"/>
    <property type="match status" value="1"/>
</dbReference>
<evidence type="ECO:0000256" key="1">
    <source>
        <dbReference type="SAM" id="SignalP"/>
    </source>
</evidence>
<gene>
    <name evidence="2" type="ORF">CBR_g22036</name>
</gene>
<proteinExistence type="predicted"/>
<accession>A0A388L203</accession>
<evidence type="ECO:0008006" key="4">
    <source>
        <dbReference type="Google" id="ProtNLM"/>
    </source>
</evidence>
<evidence type="ECO:0000313" key="3">
    <source>
        <dbReference type="Proteomes" id="UP000265515"/>
    </source>
</evidence>
<keyword evidence="1" id="KW-0732">Signal</keyword>
<organism evidence="2 3">
    <name type="scientific">Chara braunii</name>
    <name type="common">Braun's stonewort</name>
    <dbReference type="NCBI Taxonomy" id="69332"/>
    <lineage>
        <taxon>Eukaryota</taxon>
        <taxon>Viridiplantae</taxon>
        <taxon>Streptophyta</taxon>
        <taxon>Charophyceae</taxon>
        <taxon>Charales</taxon>
        <taxon>Characeae</taxon>
        <taxon>Chara</taxon>
    </lineage>
</organism>
<protein>
    <recommendedName>
        <fullName evidence="4">DUF4360 domain-containing protein</fullName>
    </recommendedName>
</protein>
<dbReference type="Proteomes" id="UP000265515">
    <property type="component" value="Unassembled WGS sequence"/>
</dbReference>
<dbReference type="InterPro" id="IPR025649">
    <property type="entry name" value="DUF4360"/>
</dbReference>
<dbReference type="OrthoDB" id="152248at2759"/>
<dbReference type="PANTHER" id="PTHR38847">
    <property type="match status" value="1"/>
</dbReference>
<feature type="signal peptide" evidence="1">
    <location>
        <begin position="1"/>
        <end position="37"/>
    </location>
</feature>
<sequence length="210" mass="22007">MSNPTKVQRRISSVQTMAMPFFLLLAILLHAAVRGNAQGVPRPVRITAVVAAGTGCRAATARLSPGGRSFNVSFRAFRASTPGSPVNRRKNCQAAVALSYPAGWQVSVSSVTARGAARLSRGVQGAAAVGYYVSGSAGTARALRNIVGPYNRWYTFTSRLSPVIFTPCGAGANINVNVEVRVVPGRAARASGVVSIGRSPTTFALTWKKC</sequence>
<dbReference type="Pfam" id="PF14273">
    <property type="entry name" value="DUF4360"/>
    <property type="match status" value="1"/>
</dbReference>
<dbReference type="EMBL" id="BFEA01000241">
    <property type="protein sequence ID" value="GBG76288.1"/>
    <property type="molecule type" value="Genomic_DNA"/>
</dbReference>
<dbReference type="Gramene" id="GBG76288">
    <property type="protein sequence ID" value="GBG76288"/>
    <property type="gene ID" value="CBR_g22036"/>
</dbReference>
<reference evidence="2 3" key="1">
    <citation type="journal article" date="2018" name="Cell">
        <title>The Chara Genome: Secondary Complexity and Implications for Plant Terrestrialization.</title>
        <authorList>
            <person name="Nishiyama T."/>
            <person name="Sakayama H."/>
            <person name="Vries J.D."/>
            <person name="Buschmann H."/>
            <person name="Saint-Marcoux D."/>
            <person name="Ullrich K.K."/>
            <person name="Haas F.B."/>
            <person name="Vanderstraeten L."/>
            <person name="Becker D."/>
            <person name="Lang D."/>
            <person name="Vosolsobe S."/>
            <person name="Rombauts S."/>
            <person name="Wilhelmsson P.K.I."/>
            <person name="Janitza P."/>
            <person name="Kern R."/>
            <person name="Heyl A."/>
            <person name="Rumpler F."/>
            <person name="Villalobos L.I.A.C."/>
            <person name="Clay J.M."/>
            <person name="Skokan R."/>
            <person name="Toyoda A."/>
            <person name="Suzuki Y."/>
            <person name="Kagoshima H."/>
            <person name="Schijlen E."/>
            <person name="Tajeshwar N."/>
            <person name="Catarino B."/>
            <person name="Hetherington A.J."/>
            <person name="Saltykova A."/>
            <person name="Bonnot C."/>
            <person name="Breuninger H."/>
            <person name="Symeonidi A."/>
            <person name="Radhakrishnan G.V."/>
            <person name="Van Nieuwerburgh F."/>
            <person name="Deforce D."/>
            <person name="Chang C."/>
            <person name="Karol K.G."/>
            <person name="Hedrich R."/>
            <person name="Ulvskov P."/>
            <person name="Glockner G."/>
            <person name="Delwiche C.F."/>
            <person name="Petrasek J."/>
            <person name="Van de Peer Y."/>
            <person name="Friml J."/>
            <person name="Beilby M."/>
            <person name="Dolan L."/>
            <person name="Kohara Y."/>
            <person name="Sugano S."/>
            <person name="Fujiyama A."/>
            <person name="Delaux P.-M."/>
            <person name="Quint M."/>
            <person name="TheiBen G."/>
            <person name="Hagemann M."/>
            <person name="Harholt J."/>
            <person name="Dunand C."/>
            <person name="Zachgo S."/>
            <person name="Langdale J."/>
            <person name="Maumus F."/>
            <person name="Straeten D.V.D."/>
            <person name="Gould S.B."/>
            <person name="Rensing S.A."/>
        </authorList>
    </citation>
    <scope>NUCLEOTIDE SEQUENCE [LARGE SCALE GENOMIC DNA]</scope>
    <source>
        <strain evidence="2 3">S276</strain>
    </source>
</reference>
<name>A0A388L203_CHABU</name>
<evidence type="ECO:0000313" key="2">
    <source>
        <dbReference type="EMBL" id="GBG76288.1"/>
    </source>
</evidence>
<keyword evidence="3" id="KW-1185">Reference proteome</keyword>
<comment type="caution">
    <text evidence="2">The sequence shown here is derived from an EMBL/GenBank/DDBJ whole genome shotgun (WGS) entry which is preliminary data.</text>
</comment>
<dbReference type="AlphaFoldDB" id="A0A388L203"/>